<dbReference type="EMBL" id="QWZQ01000004">
    <property type="protein sequence ID" value="RRK11481.1"/>
    <property type="molecule type" value="Genomic_DNA"/>
</dbReference>
<evidence type="ECO:0000259" key="1">
    <source>
        <dbReference type="Pfam" id="PF08818"/>
    </source>
</evidence>
<dbReference type="OrthoDB" id="2322845at2"/>
<keyword evidence="3" id="KW-1185">Reference proteome</keyword>
<accession>A0A3R8QT05</accession>
<evidence type="ECO:0000313" key="3">
    <source>
        <dbReference type="Proteomes" id="UP000283633"/>
    </source>
</evidence>
<protein>
    <submittedName>
        <fullName evidence="2">DUF1801 domain-containing protein</fullName>
    </submittedName>
</protein>
<dbReference type="AlphaFoldDB" id="A0A3R8QT05"/>
<gene>
    <name evidence="2" type="ORF">D1831_01970</name>
</gene>
<feature type="domain" description="YdhG-like" evidence="1">
    <location>
        <begin position="22"/>
        <end position="111"/>
    </location>
</feature>
<dbReference type="Proteomes" id="UP000283633">
    <property type="component" value="Unassembled WGS sequence"/>
</dbReference>
<proteinExistence type="predicted"/>
<evidence type="ECO:0000313" key="2">
    <source>
        <dbReference type="EMBL" id="RRK11481.1"/>
    </source>
</evidence>
<sequence>MPSRNKVTDTADYVCKAAPEAQTILTTLDQQVRTELPTFTPKIKWNLPFYEQESHYVSIAAYKVHVSLSVSVDLPETLLTAATTAGYATGQKRLNIGLNQAVPTALVHAILALLK</sequence>
<dbReference type="Pfam" id="PF08818">
    <property type="entry name" value="DUF1801"/>
    <property type="match status" value="1"/>
</dbReference>
<reference evidence="2 3" key="1">
    <citation type="submission" date="2018-08" db="EMBL/GenBank/DDBJ databases">
        <title>Genome Lactobacillus garii FI11369.</title>
        <authorList>
            <person name="Diaz M."/>
            <person name="Narbad A."/>
        </authorList>
    </citation>
    <scope>NUCLEOTIDE SEQUENCE [LARGE SCALE GENOMIC DNA]</scope>
    <source>
        <strain evidence="2 3">FI11369</strain>
    </source>
</reference>
<name>A0A3R8QT05_9LACO</name>
<dbReference type="SUPFAM" id="SSF159888">
    <property type="entry name" value="YdhG-like"/>
    <property type="match status" value="1"/>
</dbReference>
<dbReference type="InterPro" id="IPR014922">
    <property type="entry name" value="YdhG-like"/>
</dbReference>
<dbReference type="RefSeq" id="WP_125071139.1">
    <property type="nucleotide sequence ID" value="NZ_QWZQ01000004.1"/>
</dbReference>
<comment type="caution">
    <text evidence="2">The sequence shown here is derived from an EMBL/GenBank/DDBJ whole genome shotgun (WGS) entry which is preliminary data.</text>
</comment>
<dbReference type="Gene3D" id="3.90.1150.200">
    <property type="match status" value="1"/>
</dbReference>
<organism evidence="2 3">
    <name type="scientific">Lactiplantibacillus garii</name>
    <dbReference type="NCBI Taxonomy" id="2306423"/>
    <lineage>
        <taxon>Bacteria</taxon>
        <taxon>Bacillati</taxon>
        <taxon>Bacillota</taxon>
        <taxon>Bacilli</taxon>
        <taxon>Lactobacillales</taxon>
        <taxon>Lactobacillaceae</taxon>
        <taxon>Lactiplantibacillus</taxon>
    </lineage>
</organism>